<evidence type="ECO:0000313" key="1">
    <source>
        <dbReference type="EMBL" id="MDQ7246658.1"/>
    </source>
</evidence>
<dbReference type="RefSeq" id="WP_379954048.1">
    <property type="nucleotide sequence ID" value="NZ_JAUYVI010000001.1"/>
</dbReference>
<dbReference type="Proteomes" id="UP001230156">
    <property type="component" value="Unassembled WGS sequence"/>
</dbReference>
<protein>
    <submittedName>
        <fullName evidence="1">Uncharacterized protein</fullName>
    </submittedName>
</protein>
<gene>
    <name evidence="1" type="ORF">Q8A70_03235</name>
</gene>
<dbReference type="EMBL" id="JAUYVI010000001">
    <property type="protein sequence ID" value="MDQ7246658.1"/>
    <property type="molecule type" value="Genomic_DNA"/>
</dbReference>
<evidence type="ECO:0000313" key="2">
    <source>
        <dbReference type="Proteomes" id="UP001230156"/>
    </source>
</evidence>
<keyword evidence="2" id="KW-1185">Reference proteome</keyword>
<sequence>MNKPEDLVKGADGERFGAIPEDVAAAINCICGPICLPYGVPGPRGFGELHVESNPSRMHLIQSFGFKRFAGFAHFIASGYDWVGEGDRGCLMLVRQKDAYDMTLIIRPAPDLVRWNITTGYPKRVQDRKKLLWERLQEGRSEPSPDVVNRPRLETLTLHKKTKS</sequence>
<reference evidence="2" key="1">
    <citation type="submission" date="2023-08" db="EMBL/GenBank/DDBJ databases">
        <title>Rhodospirillaceae gen. nov., a novel taxon isolated from the Yangtze River Yuezi River estuary sludge.</title>
        <authorList>
            <person name="Ruan L."/>
        </authorList>
    </citation>
    <scope>NUCLEOTIDE SEQUENCE [LARGE SCALE GENOMIC DNA]</scope>
    <source>
        <strain evidence="2">R-7</strain>
    </source>
</reference>
<accession>A0ABU0YJ15</accession>
<organism evidence="1 2">
    <name type="scientific">Dongia sedimenti</name>
    <dbReference type="NCBI Taxonomy" id="3064282"/>
    <lineage>
        <taxon>Bacteria</taxon>
        <taxon>Pseudomonadati</taxon>
        <taxon>Pseudomonadota</taxon>
        <taxon>Alphaproteobacteria</taxon>
        <taxon>Rhodospirillales</taxon>
        <taxon>Dongiaceae</taxon>
        <taxon>Dongia</taxon>
    </lineage>
</organism>
<proteinExistence type="predicted"/>
<name>A0ABU0YJ15_9PROT</name>
<comment type="caution">
    <text evidence="1">The sequence shown here is derived from an EMBL/GenBank/DDBJ whole genome shotgun (WGS) entry which is preliminary data.</text>
</comment>